<name>A0AAV4SKZ0_CAEEX</name>
<sequence>MIAPGYILITETSMLLQLLILSIATDDKLLHKAKYTPYMSTLVLQSSYQIGVYPPDQDKYAPESYTEEAQLVTPPQEKESILKLHHRYPTAGDTHDRWSEKLSSIPFALNLSKSDTTGHIATYLQFGRELQTIDDIDHYLK</sequence>
<protein>
    <submittedName>
        <fullName evidence="2">Uncharacterized protein</fullName>
    </submittedName>
</protein>
<dbReference type="EMBL" id="BPLR01009739">
    <property type="protein sequence ID" value="GIY34177.1"/>
    <property type="molecule type" value="Genomic_DNA"/>
</dbReference>
<gene>
    <name evidence="2" type="ORF">CEXT_340341</name>
</gene>
<dbReference type="AlphaFoldDB" id="A0AAV4SKZ0"/>
<comment type="caution">
    <text evidence="2">The sequence shown here is derived from an EMBL/GenBank/DDBJ whole genome shotgun (WGS) entry which is preliminary data.</text>
</comment>
<reference evidence="2 3" key="1">
    <citation type="submission" date="2021-06" db="EMBL/GenBank/DDBJ databases">
        <title>Caerostris extrusa draft genome.</title>
        <authorList>
            <person name="Kono N."/>
            <person name="Arakawa K."/>
        </authorList>
    </citation>
    <scope>NUCLEOTIDE SEQUENCE [LARGE SCALE GENOMIC DNA]</scope>
</reference>
<proteinExistence type="predicted"/>
<evidence type="ECO:0000256" key="1">
    <source>
        <dbReference type="SAM" id="SignalP"/>
    </source>
</evidence>
<evidence type="ECO:0000313" key="2">
    <source>
        <dbReference type="EMBL" id="GIY34177.1"/>
    </source>
</evidence>
<keyword evidence="1" id="KW-0732">Signal</keyword>
<evidence type="ECO:0000313" key="3">
    <source>
        <dbReference type="Proteomes" id="UP001054945"/>
    </source>
</evidence>
<accession>A0AAV4SKZ0</accession>
<dbReference type="Proteomes" id="UP001054945">
    <property type="component" value="Unassembled WGS sequence"/>
</dbReference>
<keyword evidence="3" id="KW-1185">Reference proteome</keyword>
<feature type="signal peptide" evidence="1">
    <location>
        <begin position="1"/>
        <end position="24"/>
    </location>
</feature>
<organism evidence="2 3">
    <name type="scientific">Caerostris extrusa</name>
    <name type="common">Bark spider</name>
    <name type="synonym">Caerostris bankana</name>
    <dbReference type="NCBI Taxonomy" id="172846"/>
    <lineage>
        <taxon>Eukaryota</taxon>
        <taxon>Metazoa</taxon>
        <taxon>Ecdysozoa</taxon>
        <taxon>Arthropoda</taxon>
        <taxon>Chelicerata</taxon>
        <taxon>Arachnida</taxon>
        <taxon>Araneae</taxon>
        <taxon>Araneomorphae</taxon>
        <taxon>Entelegynae</taxon>
        <taxon>Araneoidea</taxon>
        <taxon>Araneidae</taxon>
        <taxon>Caerostris</taxon>
    </lineage>
</organism>
<feature type="chain" id="PRO_5043573734" evidence="1">
    <location>
        <begin position="25"/>
        <end position="141"/>
    </location>
</feature>